<organism evidence="3 4">
    <name type="scientific">Loxostege sticticalis</name>
    <name type="common">Beet webworm moth</name>
    <dbReference type="NCBI Taxonomy" id="481309"/>
    <lineage>
        <taxon>Eukaryota</taxon>
        <taxon>Metazoa</taxon>
        <taxon>Ecdysozoa</taxon>
        <taxon>Arthropoda</taxon>
        <taxon>Hexapoda</taxon>
        <taxon>Insecta</taxon>
        <taxon>Pterygota</taxon>
        <taxon>Neoptera</taxon>
        <taxon>Endopterygota</taxon>
        <taxon>Lepidoptera</taxon>
        <taxon>Glossata</taxon>
        <taxon>Ditrysia</taxon>
        <taxon>Pyraloidea</taxon>
        <taxon>Crambidae</taxon>
        <taxon>Pyraustinae</taxon>
        <taxon>Loxostege</taxon>
    </lineage>
</organism>
<protein>
    <recommendedName>
        <fullName evidence="2">Phospholipid scramblase</fullName>
    </recommendedName>
</protein>
<proteinExistence type="inferred from homology"/>
<evidence type="ECO:0000256" key="1">
    <source>
        <dbReference type="ARBA" id="ARBA00005350"/>
    </source>
</evidence>
<dbReference type="Proteomes" id="UP001549920">
    <property type="component" value="Unassembled WGS sequence"/>
</dbReference>
<dbReference type="SUPFAM" id="SSF54518">
    <property type="entry name" value="Tubby C-terminal domain-like"/>
    <property type="match status" value="1"/>
</dbReference>
<name>A0ABR3IKL0_LOXSC</name>
<comment type="caution">
    <text evidence="2">Lacks conserved residue(s) required for the propagation of feature annotation.</text>
</comment>
<dbReference type="PANTHER" id="PTHR23248">
    <property type="entry name" value="PHOSPHOLIPID SCRAMBLASE-RELATED"/>
    <property type="match status" value="1"/>
</dbReference>
<dbReference type="PANTHER" id="PTHR23248:SF9">
    <property type="entry name" value="PHOSPHOLIPID SCRAMBLASE"/>
    <property type="match status" value="1"/>
</dbReference>
<dbReference type="Pfam" id="PF03803">
    <property type="entry name" value="Scramblase"/>
    <property type="match status" value="1"/>
</dbReference>
<keyword evidence="2" id="KW-0449">Lipoprotein</keyword>
<sequence>MSKMKWAVGSEQLEGCGFSTQGVRNSPPGLENLALLDHLLVRQKVELLEVFTGFELNNKYAINNREGQEVYYAVEDTECCTRNVCAGLRPFEIKVLDSFRTEVIHLHRPLACWCCWCPCKLQSVTVSAPPGTVIGTVEQKMSLWKPYYDIKNAAGDVVLKIKGPCCTCSCYGMWDVEFDVYTNDGGTRVGKISKTFSGVLREVFTDASLFGISFPMDLDIKIKAVCLGACFLIVMTFGSILFFHTNPALIMYGMTRSRLAIFLLALISVSNVVSSS</sequence>
<keyword evidence="4" id="KW-1185">Reference proteome</keyword>
<keyword evidence="2" id="KW-0472">Membrane</keyword>
<evidence type="ECO:0000313" key="4">
    <source>
        <dbReference type="Proteomes" id="UP001549920"/>
    </source>
</evidence>
<dbReference type="InterPro" id="IPR005552">
    <property type="entry name" value="Scramblase"/>
</dbReference>
<evidence type="ECO:0000313" key="3">
    <source>
        <dbReference type="EMBL" id="KAL0901615.1"/>
    </source>
</evidence>
<dbReference type="InterPro" id="IPR025659">
    <property type="entry name" value="Tubby-like_C"/>
</dbReference>
<keyword evidence="2" id="KW-1133">Transmembrane helix</keyword>
<evidence type="ECO:0000256" key="2">
    <source>
        <dbReference type="RuleBase" id="RU363116"/>
    </source>
</evidence>
<comment type="caution">
    <text evidence="3">The sequence shown here is derived from an EMBL/GenBank/DDBJ whole genome shotgun (WGS) entry which is preliminary data.</text>
</comment>
<comment type="function">
    <text evidence="2">May mediate accelerated ATP-independent bidirectional transbilayer migration of phospholipids upon binding calcium ions that results in a loss of phospholipid asymmetry in the plasma membrane.</text>
</comment>
<feature type="transmembrane region" description="Helical" evidence="2">
    <location>
        <begin position="249"/>
        <end position="273"/>
    </location>
</feature>
<dbReference type="EMBL" id="JBEUOH010000002">
    <property type="protein sequence ID" value="KAL0901615.1"/>
    <property type="molecule type" value="Genomic_DNA"/>
</dbReference>
<keyword evidence="2" id="KW-0106">Calcium</keyword>
<feature type="transmembrane region" description="Helical" evidence="2">
    <location>
        <begin position="224"/>
        <end position="243"/>
    </location>
</feature>
<keyword evidence="2" id="KW-0564">Palmitate</keyword>
<reference evidence="3 4" key="1">
    <citation type="submission" date="2024-06" db="EMBL/GenBank/DDBJ databases">
        <title>A chromosome-level genome assembly of beet webworm, Loxostege sticticalis.</title>
        <authorList>
            <person name="Zhang Y."/>
        </authorList>
    </citation>
    <scope>NUCLEOTIDE SEQUENCE [LARGE SCALE GENOMIC DNA]</scope>
    <source>
        <strain evidence="3">AQ026</strain>
        <tissue evidence="3">Whole body</tissue>
    </source>
</reference>
<keyword evidence="2" id="KW-0812">Transmembrane</keyword>
<accession>A0ABR3IKL0</accession>
<gene>
    <name evidence="3" type="ORF">ABMA27_006831</name>
</gene>
<comment type="similarity">
    <text evidence="1 2">Belongs to the phospholipid scramblase family.</text>
</comment>
<comment type="cofactor">
    <cofactor evidence="2">
        <name>Ca(2+)</name>
        <dbReference type="ChEBI" id="CHEBI:29108"/>
    </cofactor>
</comment>